<reference evidence="5 6" key="1">
    <citation type="submission" date="2020-02" db="EMBL/GenBank/DDBJ databases">
        <authorList>
            <person name="Ferguson B K."/>
        </authorList>
    </citation>
    <scope>NUCLEOTIDE SEQUENCE [LARGE SCALE GENOMIC DNA]</scope>
</reference>
<feature type="compositionally biased region" description="Gly residues" evidence="4">
    <location>
        <begin position="338"/>
        <end position="348"/>
    </location>
</feature>
<keyword evidence="2" id="KW-0503">Monooxygenase</keyword>
<evidence type="ECO:0000256" key="1">
    <source>
        <dbReference type="ARBA" id="ARBA00010617"/>
    </source>
</evidence>
<dbReference type="Pfam" id="PF16086">
    <property type="entry name" value="DUF4816"/>
    <property type="match status" value="3"/>
</dbReference>
<dbReference type="AlphaFoldDB" id="A0A6H5I7K0"/>
<feature type="region of interest" description="Disordered" evidence="4">
    <location>
        <begin position="758"/>
        <end position="800"/>
    </location>
</feature>
<dbReference type="OrthoDB" id="8186325at2759"/>
<dbReference type="InterPro" id="IPR001128">
    <property type="entry name" value="Cyt_P450"/>
</dbReference>
<dbReference type="InterPro" id="IPR002401">
    <property type="entry name" value="Cyt_P450_E_grp-I"/>
</dbReference>
<feature type="compositionally biased region" description="Low complexity" evidence="4">
    <location>
        <begin position="778"/>
        <end position="798"/>
    </location>
</feature>
<keyword evidence="2" id="KW-0560">Oxidoreductase</keyword>
<dbReference type="PRINTS" id="PR00463">
    <property type="entry name" value="EP450I"/>
</dbReference>
<organism evidence="5 6">
    <name type="scientific">Trichogramma brassicae</name>
    <dbReference type="NCBI Taxonomy" id="86971"/>
    <lineage>
        <taxon>Eukaryota</taxon>
        <taxon>Metazoa</taxon>
        <taxon>Ecdysozoa</taxon>
        <taxon>Arthropoda</taxon>
        <taxon>Hexapoda</taxon>
        <taxon>Insecta</taxon>
        <taxon>Pterygota</taxon>
        <taxon>Neoptera</taxon>
        <taxon>Endopterygota</taxon>
        <taxon>Hymenoptera</taxon>
        <taxon>Apocrita</taxon>
        <taxon>Proctotrupomorpha</taxon>
        <taxon>Chalcidoidea</taxon>
        <taxon>Trichogrammatidae</taxon>
        <taxon>Trichogramma</taxon>
    </lineage>
</organism>
<feature type="compositionally biased region" description="Basic and acidic residues" evidence="4">
    <location>
        <begin position="758"/>
        <end position="770"/>
    </location>
</feature>
<gene>
    <name evidence="5" type="ORF">TBRA_LOCUS4480</name>
</gene>
<keyword evidence="6" id="KW-1185">Reference proteome</keyword>
<proteinExistence type="inferred from homology"/>
<feature type="compositionally biased region" description="Basic and acidic residues" evidence="4">
    <location>
        <begin position="445"/>
        <end position="454"/>
    </location>
</feature>
<evidence type="ECO:0000313" key="6">
    <source>
        <dbReference type="Proteomes" id="UP000479190"/>
    </source>
</evidence>
<evidence type="ECO:0000313" key="5">
    <source>
        <dbReference type="EMBL" id="CAB0032549.1"/>
    </source>
</evidence>
<dbReference type="PANTHER" id="PTHR21698">
    <property type="entry name" value="PROTEIN (PUTATIVE)-RELATED"/>
    <property type="match status" value="1"/>
</dbReference>
<dbReference type="Pfam" id="PF00067">
    <property type="entry name" value="p450"/>
    <property type="match status" value="2"/>
</dbReference>
<feature type="binding site" description="axial binding residue" evidence="3">
    <location>
        <position position="1147"/>
    </location>
    <ligand>
        <name>heme</name>
        <dbReference type="ChEBI" id="CHEBI:30413"/>
    </ligand>
    <ligandPart>
        <name>Fe</name>
        <dbReference type="ChEBI" id="CHEBI:18248"/>
    </ligandPart>
</feature>
<dbReference type="SUPFAM" id="SSF48264">
    <property type="entry name" value="Cytochrome P450"/>
    <property type="match status" value="1"/>
</dbReference>
<keyword evidence="3" id="KW-0479">Metal-binding</keyword>
<dbReference type="GO" id="GO:0020037">
    <property type="term" value="F:heme binding"/>
    <property type="evidence" value="ECO:0007669"/>
    <property type="project" value="InterPro"/>
</dbReference>
<dbReference type="InterPro" id="IPR017972">
    <property type="entry name" value="Cyt_P450_CS"/>
</dbReference>
<evidence type="ECO:0000256" key="2">
    <source>
        <dbReference type="ARBA" id="ARBA00023033"/>
    </source>
</evidence>
<evidence type="ECO:0000256" key="3">
    <source>
        <dbReference type="PIRSR" id="PIRSR602401-1"/>
    </source>
</evidence>
<feature type="compositionally biased region" description="Gly residues" evidence="4">
    <location>
        <begin position="318"/>
        <end position="331"/>
    </location>
</feature>
<name>A0A6H5I7K0_9HYME</name>
<comment type="cofactor">
    <cofactor evidence="3">
        <name>heme</name>
        <dbReference type="ChEBI" id="CHEBI:30413"/>
    </cofactor>
</comment>
<evidence type="ECO:0008006" key="7">
    <source>
        <dbReference type="Google" id="ProtNLM"/>
    </source>
</evidence>
<comment type="similarity">
    <text evidence="1">Belongs to the cytochrome P450 family.</text>
</comment>
<dbReference type="PROSITE" id="PS00086">
    <property type="entry name" value="CYTOCHROME_P450"/>
    <property type="match status" value="1"/>
</dbReference>
<dbReference type="Gene3D" id="1.10.630.10">
    <property type="entry name" value="Cytochrome P450"/>
    <property type="match status" value="3"/>
</dbReference>
<keyword evidence="3" id="KW-0408">Iron</keyword>
<feature type="region of interest" description="Disordered" evidence="4">
    <location>
        <begin position="318"/>
        <end position="454"/>
    </location>
</feature>
<sequence length="1206" mass="133494">MRRKSSELITRGSAAATTDDSCSHTILPERHFDNFSGSPFGIWCKFFTFEYQFMRCITHFQSPSLTWTDFNLKSSRAAERCVQLGAKSRGRAAPWRSRADNVNVVVTIALASQGDGCCSCCCSVTGYSTFFAEAKKPTSYISMNIEQWQEPRGMAAVTELSKTIDSVLGTIAKCVEKYLPQCFLEKLHAVALALLLQFALVWSKAVVDPQQRLTQLTPPQSQQPAIPYSAQAAEKRVGYGGASDFGGGGAGFGGGGFGGGDHGAGGGFGAGGFGGADHGAGGGYGGGGDFSPSGGNGGFGGGAPADFGGAHGGGGSGGYGGHGGSDGGFGGSPPADFGGHGSVGGGSSYGDSPPPEFGGGHGGGGGGGYGGGAPADFGGHGGGGDFGGGHGGGGDIGGGHGGGDIGGGHGGGGGDFGGYPGAGSGVTDFNGHGGDSGGGYPGGASDDHHHHDDHHDKGYWKKKLIWKPGWKKIWKPAKKQIWKPAWKKIYKPEWIPTKKAIWKDIQVPAWKKVWKPVWKEIEVPAWKDIKVPAWKKVNKPIWVPIKVPAWKEIQVPDWKKVYKPIWVPIKVPAWKEIQVPAWKKIWVPEWVKVGIPGEKHLGTDAHGWEYTSHDLWKKKLIWKPLWKKIWKTAKKQIWVEEKKLEWKEEWKQIWKPAKKQIWVEDKKLAWKEEWKQIWKPGKKQIWVKDKKLEWKEEWKQIWKTEQKQEWIEDKKLVWKEAWKEIQVPAWKEIWVPAWKKIWKPVWISEWFPIDDHHDHHDSGWKDRKDTVPQASSNQAQQVQLPAAQQQINPQQSQPVRWDRSYQVGTSPAGGASAAALTSSSMTHDLVPPPLNQPVNQLGRIGRSKSEYNVRTVYFLRYTWEMPDACNISRNDCYCFRNQELANTYGPVVGLKLGKHKFVVISTNELVKKALLTDEFNGRPQGFFFRLRSFGKAKGSFNATNDTMGGIISLMPFLRFIIPELSGYNHLMSTHEKLWGFLDEEIKLHEENLPTSQPRDLIDAFLMEIRDQTHSADHEEQSIFDRENLLILCLDLFLAGSKTTTDSLSLIFAFLGRNVNYVKELQSELDDVLGRNCAPTLADVIRLPKIESFLAEDTIILMNFYSANNDEKVWKDPQEFRPQRFLDENGKLRSNSASIPFGLGKRRCLGEVLARHTLFLFASILHYYDVNPSPDHPLPELLGYDGFVISPKPYYLKLTPRQTNFLQ</sequence>
<dbReference type="GO" id="GO:0005506">
    <property type="term" value="F:iron ion binding"/>
    <property type="evidence" value="ECO:0007669"/>
    <property type="project" value="InterPro"/>
</dbReference>
<dbReference type="GO" id="GO:0016705">
    <property type="term" value="F:oxidoreductase activity, acting on paired donors, with incorporation or reduction of molecular oxygen"/>
    <property type="evidence" value="ECO:0007669"/>
    <property type="project" value="InterPro"/>
</dbReference>
<evidence type="ECO:0000256" key="4">
    <source>
        <dbReference type="SAM" id="MobiDB-lite"/>
    </source>
</evidence>
<dbReference type="EMBL" id="CADCXV010000683">
    <property type="protein sequence ID" value="CAB0032549.1"/>
    <property type="molecule type" value="Genomic_DNA"/>
</dbReference>
<dbReference type="InterPro" id="IPR032134">
    <property type="entry name" value="DUF4816"/>
</dbReference>
<keyword evidence="3" id="KW-0349">Heme</keyword>
<accession>A0A6H5I7K0</accession>
<dbReference type="PANTHER" id="PTHR21698:SF6">
    <property type="match status" value="1"/>
</dbReference>
<feature type="compositionally biased region" description="Gly residues" evidence="4">
    <location>
        <begin position="357"/>
        <end position="424"/>
    </location>
</feature>
<dbReference type="GO" id="GO:0004497">
    <property type="term" value="F:monooxygenase activity"/>
    <property type="evidence" value="ECO:0007669"/>
    <property type="project" value="UniProtKB-KW"/>
</dbReference>
<protein>
    <recommendedName>
        <fullName evidence="7">Cytochrome P450</fullName>
    </recommendedName>
</protein>
<feature type="compositionally biased region" description="Gly residues" evidence="4">
    <location>
        <begin position="431"/>
        <end position="442"/>
    </location>
</feature>
<dbReference type="InterPro" id="IPR036396">
    <property type="entry name" value="Cyt_P450_sf"/>
</dbReference>
<dbReference type="PRINTS" id="PR00385">
    <property type="entry name" value="P450"/>
</dbReference>
<dbReference type="Proteomes" id="UP000479190">
    <property type="component" value="Unassembled WGS sequence"/>
</dbReference>